<dbReference type="NCBIfam" id="TIGR01240">
    <property type="entry name" value="mevDPdecarb"/>
    <property type="match status" value="1"/>
</dbReference>
<gene>
    <name evidence="10" type="ORF">FD04_GL001013</name>
</gene>
<feature type="domain" description="Mvd1 C-terminal" evidence="8">
    <location>
        <begin position="181"/>
        <end position="313"/>
    </location>
</feature>
<dbReference type="Gene3D" id="3.30.230.10">
    <property type="match status" value="1"/>
</dbReference>
<proteinExistence type="inferred from homology"/>
<dbReference type="Pfam" id="PF22700">
    <property type="entry name" value="MVD-like_N"/>
    <property type="match status" value="1"/>
</dbReference>
<dbReference type="FunFam" id="3.30.230.10:FF:000072">
    <property type="entry name" value="Diphosphomevalonate decarboxylase"/>
    <property type="match status" value="1"/>
</dbReference>
<dbReference type="Proteomes" id="UP000051160">
    <property type="component" value="Unassembled WGS sequence"/>
</dbReference>
<dbReference type="InterPro" id="IPR036554">
    <property type="entry name" value="GHMP_kinase_C_sf"/>
</dbReference>
<dbReference type="RefSeq" id="WP_056947837.1">
    <property type="nucleotide sequence ID" value="NZ_AZEE01000028.1"/>
</dbReference>
<evidence type="ECO:0000256" key="4">
    <source>
        <dbReference type="ARBA" id="ARBA00022741"/>
    </source>
</evidence>
<evidence type="ECO:0000259" key="9">
    <source>
        <dbReference type="Pfam" id="PF22700"/>
    </source>
</evidence>
<dbReference type="InterPro" id="IPR005935">
    <property type="entry name" value="Mev_decarb"/>
</dbReference>
<keyword evidence="7" id="KW-0456">Lyase</keyword>
<dbReference type="SUPFAM" id="SSF54211">
    <property type="entry name" value="Ribosomal protein S5 domain 2-like"/>
    <property type="match status" value="1"/>
</dbReference>
<dbReference type="GO" id="GO:0005524">
    <property type="term" value="F:ATP binding"/>
    <property type="evidence" value="ECO:0007669"/>
    <property type="project" value="UniProtKB-KW"/>
</dbReference>
<dbReference type="GO" id="GO:0019287">
    <property type="term" value="P:isopentenyl diphosphate biosynthetic process, mevalonate pathway"/>
    <property type="evidence" value="ECO:0007669"/>
    <property type="project" value="InterPro"/>
</dbReference>
<dbReference type="PATRIC" id="fig|1423776.4.peg.1022"/>
<keyword evidence="6" id="KW-0443">Lipid metabolism</keyword>
<keyword evidence="5" id="KW-0067">ATP-binding</keyword>
<sequence length="328" mass="35653">MGVAKKPVTAKAHTNIALVKYWGKLDETLIIPQNASLSITLDEFYSTTSVLFDDALDADQVTFDDQRLKAGQVTKISHFMDHVRQMAGIKSYAQIVTQNHVPTAAGLASSASGFAALAGAASTAAGLQLDRRALSRLARLGSGSATRSIFGGFAAWQQGHDDETSYGYPIDETPDWDIAIVAVILTTKKKSISSREGMRLSVNTSPFYPAWVETSRVDFETVQKAITERDFETLGHTAEQNAMRMHALTLSADPSFTYFNADSLKTMQLVRELRLQGLQCYFTMDAGPNVKVICRNSDADQIAKALQAVFGTANVRVTHPGPGITINK</sequence>
<dbReference type="InterPro" id="IPR014721">
    <property type="entry name" value="Ribsml_uS5_D2-typ_fold_subgr"/>
</dbReference>
<dbReference type="PIRSF" id="PIRSF015950">
    <property type="entry name" value="Mev_P_decrbx"/>
    <property type="match status" value="1"/>
</dbReference>
<dbReference type="EMBL" id="AZEE01000028">
    <property type="protein sequence ID" value="KRK98036.1"/>
    <property type="molecule type" value="Genomic_DNA"/>
</dbReference>
<dbReference type="EC" id="4.1.1.33" evidence="2"/>
<dbReference type="Gene3D" id="3.30.70.890">
    <property type="entry name" value="GHMP kinase, C-terminal domain"/>
    <property type="match status" value="1"/>
</dbReference>
<organism evidence="10 11">
    <name type="scientific">Secundilactobacillus odoratitofui DSM 19909 = JCM 15043</name>
    <dbReference type="NCBI Taxonomy" id="1423776"/>
    <lineage>
        <taxon>Bacteria</taxon>
        <taxon>Bacillati</taxon>
        <taxon>Bacillota</taxon>
        <taxon>Bacilli</taxon>
        <taxon>Lactobacillales</taxon>
        <taxon>Lactobacillaceae</taxon>
        <taxon>Secundilactobacillus</taxon>
    </lineage>
</organism>
<evidence type="ECO:0000256" key="7">
    <source>
        <dbReference type="ARBA" id="ARBA00023239"/>
    </source>
</evidence>
<evidence type="ECO:0000256" key="6">
    <source>
        <dbReference type="ARBA" id="ARBA00023098"/>
    </source>
</evidence>
<dbReference type="PANTHER" id="PTHR10977">
    <property type="entry name" value="DIPHOSPHOMEVALONATE DECARBOXYLASE"/>
    <property type="match status" value="1"/>
</dbReference>
<dbReference type="Pfam" id="PF18376">
    <property type="entry name" value="MDD_C"/>
    <property type="match status" value="1"/>
</dbReference>
<keyword evidence="11" id="KW-1185">Reference proteome</keyword>
<reference evidence="10 11" key="1">
    <citation type="journal article" date="2015" name="Genome Announc.">
        <title>Expanding the biotechnology potential of lactobacilli through comparative genomics of 213 strains and associated genera.</title>
        <authorList>
            <person name="Sun Z."/>
            <person name="Harris H.M."/>
            <person name="McCann A."/>
            <person name="Guo C."/>
            <person name="Argimon S."/>
            <person name="Zhang W."/>
            <person name="Yang X."/>
            <person name="Jeffery I.B."/>
            <person name="Cooney J.C."/>
            <person name="Kagawa T.F."/>
            <person name="Liu W."/>
            <person name="Song Y."/>
            <person name="Salvetti E."/>
            <person name="Wrobel A."/>
            <person name="Rasinkangas P."/>
            <person name="Parkhill J."/>
            <person name="Rea M.C."/>
            <person name="O'Sullivan O."/>
            <person name="Ritari J."/>
            <person name="Douillard F.P."/>
            <person name="Paul Ross R."/>
            <person name="Yang R."/>
            <person name="Briner A.E."/>
            <person name="Felis G.E."/>
            <person name="de Vos W.M."/>
            <person name="Barrangou R."/>
            <person name="Klaenhammer T.R."/>
            <person name="Caufield P.W."/>
            <person name="Cui Y."/>
            <person name="Zhang H."/>
            <person name="O'Toole P.W."/>
        </authorList>
    </citation>
    <scope>NUCLEOTIDE SEQUENCE [LARGE SCALE GENOMIC DNA]</scope>
    <source>
        <strain evidence="10 11">DSM 19909</strain>
    </source>
</reference>
<comment type="similarity">
    <text evidence="1">Belongs to the diphosphomevalonate decarboxylase family.</text>
</comment>
<evidence type="ECO:0000256" key="1">
    <source>
        <dbReference type="ARBA" id="ARBA00008831"/>
    </source>
</evidence>
<dbReference type="GO" id="GO:0004163">
    <property type="term" value="F:diphosphomevalonate decarboxylase activity"/>
    <property type="evidence" value="ECO:0007669"/>
    <property type="project" value="UniProtKB-EC"/>
</dbReference>
<dbReference type="PANTHER" id="PTHR10977:SF3">
    <property type="entry name" value="DIPHOSPHOMEVALONATE DECARBOXYLASE"/>
    <property type="match status" value="1"/>
</dbReference>
<feature type="domain" description="Diphosphomevalonate decarboxylase-like N-terminal" evidence="9">
    <location>
        <begin position="12"/>
        <end position="166"/>
    </location>
</feature>
<dbReference type="InterPro" id="IPR020568">
    <property type="entry name" value="Ribosomal_Su5_D2-typ_SF"/>
</dbReference>
<dbReference type="GO" id="GO:0005829">
    <property type="term" value="C:cytosol"/>
    <property type="evidence" value="ECO:0007669"/>
    <property type="project" value="InterPro"/>
</dbReference>
<dbReference type="STRING" id="1423776.FD04_GL001013"/>
<dbReference type="AlphaFoldDB" id="A0A0R1LXU5"/>
<keyword evidence="4" id="KW-0547">Nucleotide-binding</keyword>
<evidence type="ECO:0000256" key="5">
    <source>
        <dbReference type="ARBA" id="ARBA00022840"/>
    </source>
</evidence>
<evidence type="ECO:0000256" key="3">
    <source>
        <dbReference type="ARBA" id="ARBA00022516"/>
    </source>
</evidence>
<dbReference type="InterPro" id="IPR041431">
    <property type="entry name" value="Mvd1_C"/>
</dbReference>
<evidence type="ECO:0000256" key="2">
    <source>
        <dbReference type="ARBA" id="ARBA00012296"/>
    </source>
</evidence>
<evidence type="ECO:0000313" key="10">
    <source>
        <dbReference type="EMBL" id="KRK98036.1"/>
    </source>
</evidence>
<evidence type="ECO:0000259" key="8">
    <source>
        <dbReference type="Pfam" id="PF18376"/>
    </source>
</evidence>
<evidence type="ECO:0000313" key="11">
    <source>
        <dbReference type="Proteomes" id="UP000051160"/>
    </source>
</evidence>
<dbReference type="SUPFAM" id="SSF55060">
    <property type="entry name" value="GHMP Kinase, C-terminal domain"/>
    <property type="match status" value="1"/>
</dbReference>
<name>A0A0R1LXU5_9LACO</name>
<comment type="caution">
    <text evidence="10">The sequence shown here is derived from an EMBL/GenBank/DDBJ whole genome shotgun (WGS) entry which is preliminary data.</text>
</comment>
<dbReference type="InterPro" id="IPR029765">
    <property type="entry name" value="Mev_diP_decarb"/>
</dbReference>
<protein>
    <recommendedName>
        <fullName evidence="2">diphosphomevalonate decarboxylase</fullName>
        <ecNumber evidence="2">4.1.1.33</ecNumber>
    </recommendedName>
</protein>
<accession>A0A0R1LXU5</accession>
<dbReference type="OrthoDB" id="5498344at2"/>
<keyword evidence="3" id="KW-0444">Lipid biosynthesis</keyword>
<dbReference type="InterPro" id="IPR053859">
    <property type="entry name" value="MVD-like_N"/>
</dbReference>